<proteinExistence type="predicted"/>
<accession>A0A481ZBJ2</accession>
<evidence type="ECO:0000313" key="1">
    <source>
        <dbReference type="EMBL" id="QBK92835.1"/>
    </source>
</evidence>
<sequence length="225" mass="26729">MTTIKSESVKLIIFKISSWTQKMEIYRVCNYSEIALTANFERAKEFLKQVERGKYSSGGIYLLKLDRETGEFKEEDFVKSEDIDQPFMKITEEEGKLPEKLFNLYVGKNYEIEHRIFLTERDLLKNLEFYHEKYGKLFSSFGSYEDNFAAYFLYDEVIEESRSEHDMSFEEAIEKVKSIHDFIGEIKMGEITNFSNMKKIGEIYLPRIDRKNLKIAFDLAKQYTF</sequence>
<reference evidence="1" key="1">
    <citation type="journal article" date="2019" name="MBio">
        <title>Virus Genomes from Deep Sea Sediments Expand the Ocean Megavirome and Support Independent Origins of Viral Gigantism.</title>
        <authorList>
            <person name="Backstrom D."/>
            <person name="Yutin N."/>
            <person name="Jorgensen S.L."/>
            <person name="Dharamshi J."/>
            <person name="Homa F."/>
            <person name="Zaremba-Niedwiedzka K."/>
            <person name="Spang A."/>
            <person name="Wolf Y.I."/>
            <person name="Koonin E.V."/>
            <person name="Ettema T.J."/>
        </authorList>
    </citation>
    <scope>NUCLEOTIDE SEQUENCE</scope>
</reference>
<protein>
    <submittedName>
        <fullName evidence="1">Uncharacterized protein</fullName>
    </submittedName>
</protein>
<name>A0A481ZBJ2_9VIRU</name>
<organism evidence="1">
    <name type="scientific">Pithovirus LCPAC401</name>
    <dbReference type="NCBI Taxonomy" id="2506595"/>
    <lineage>
        <taxon>Viruses</taxon>
        <taxon>Pithoviruses</taxon>
    </lineage>
</organism>
<dbReference type="EMBL" id="MK500585">
    <property type="protein sequence ID" value="QBK92835.1"/>
    <property type="molecule type" value="Genomic_DNA"/>
</dbReference>
<gene>
    <name evidence="1" type="ORF">LCPAC401_04730</name>
</gene>